<dbReference type="SUPFAM" id="SSF63748">
    <property type="entry name" value="Tudor/PWWP/MBT"/>
    <property type="match status" value="1"/>
</dbReference>
<evidence type="ECO:0000259" key="15">
    <source>
        <dbReference type="PROSITE" id="PS50174"/>
    </source>
</evidence>
<dbReference type="AlphaFoldDB" id="A0A834HTS8"/>
<evidence type="ECO:0000256" key="2">
    <source>
        <dbReference type="ARBA" id="ARBA00004123"/>
    </source>
</evidence>
<dbReference type="OrthoDB" id="5842926at2759"/>
<evidence type="ECO:0000256" key="4">
    <source>
        <dbReference type="ARBA" id="ARBA00022491"/>
    </source>
</evidence>
<accession>A0A834HTS8</accession>
<evidence type="ECO:0000256" key="12">
    <source>
        <dbReference type="PROSITE-ProRule" id="PRU00723"/>
    </source>
</evidence>
<dbReference type="GO" id="GO:0005634">
    <property type="term" value="C:nucleus"/>
    <property type="evidence" value="ECO:0007669"/>
    <property type="project" value="UniProtKB-SubCell"/>
</dbReference>
<dbReference type="CDD" id="cd20384">
    <property type="entry name" value="Tudor_ZGPAT"/>
    <property type="match status" value="1"/>
</dbReference>
<evidence type="ECO:0000256" key="8">
    <source>
        <dbReference type="ARBA" id="ARBA00023015"/>
    </source>
</evidence>
<keyword evidence="7 12" id="KW-0862">Zinc</keyword>
<evidence type="ECO:0000256" key="6">
    <source>
        <dbReference type="ARBA" id="ARBA00022771"/>
    </source>
</evidence>
<dbReference type="GO" id="GO:0001227">
    <property type="term" value="F:DNA-binding transcription repressor activity, RNA polymerase II-specific"/>
    <property type="evidence" value="ECO:0007669"/>
    <property type="project" value="TreeGrafter"/>
</dbReference>
<keyword evidence="13" id="KW-0175">Coiled coil</keyword>
<dbReference type="Pfam" id="PF01585">
    <property type="entry name" value="G-patch"/>
    <property type="match status" value="1"/>
</dbReference>
<evidence type="ECO:0000256" key="1">
    <source>
        <dbReference type="ARBA" id="ARBA00004062"/>
    </source>
</evidence>
<dbReference type="InterPro" id="IPR000571">
    <property type="entry name" value="Znf_CCCH"/>
</dbReference>
<reference evidence="16" key="1">
    <citation type="submission" date="2020-08" db="EMBL/GenBank/DDBJ databases">
        <title>Genome sequencing and assembly of the red palm weevil Rhynchophorus ferrugineus.</title>
        <authorList>
            <person name="Dias G.B."/>
            <person name="Bergman C.M."/>
            <person name="Manee M."/>
        </authorList>
    </citation>
    <scope>NUCLEOTIDE SEQUENCE</scope>
    <source>
        <strain evidence="16">AA-2017</strain>
        <tissue evidence="16">Whole larva</tissue>
    </source>
</reference>
<feature type="zinc finger region" description="C3H1-type" evidence="12">
    <location>
        <begin position="149"/>
        <end position="174"/>
    </location>
</feature>
<keyword evidence="17" id="KW-1185">Reference proteome</keyword>
<comment type="function">
    <text evidence="1">Transcription repressor.</text>
</comment>
<evidence type="ECO:0000256" key="5">
    <source>
        <dbReference type="ARBA" id="ARBA00022723"/>
    </source>
</evidence>
<dbReference type="InterPro" id="IPR000467">
    <property type="entry name" value="G_patch_dom"/>
</dbReference>
<dbReference type="GO" id="GO:0000978">
    <property type="term" value="F:RNA polymerase II cis-regulatory region sequence-specific DNA binding"/>
    <property type="evidence" value="ECO:0007669"/>
    <property type="project" value="TreeGrafter"/>
</dbReference>
<protein>
    <recommendedName>
        <fullName evidence="3">Zinc finger CCCH-type with G patch domain-containing protein</fullName>
    </recommendedName>
</protein>
<gene>
    <name evidence="16" type="ORF">GWI33_019755</name>
</gene>
<comment type="caution">
    <text evidence="16">The sequence shown here is derived from an EMBL/GenBank/DDBJ whole genome shotgun (WGS) entry which is preliminary data.</text>
</comment>
<dbReference type="PANTHER" id="PTHR46297">
    <property type="entry name" value="ZINC FINGER CCCH-TYPE WITH G PATCH DOMAIN-CONTAINING PROTEIN"/>
    <property type="match status" value="1"/>
</dbReference>
<name>A0A834HTS8_RHYFE</name>
<feature type="coiled-coil region" evidence="13">
    <location>
        <begin position="431"/>
        <end position="490"/>
    </location>
</feature>
<keyword evidence="10" id="KW-0804">Transcription</keyword>
<evidence type="ECO:0000313" key="17">
    <source>
        <dbReference type="Proteomes" id="UP000625711"/>
    </source>
</evidence>
<sequence length="496" mass="56959">MDMSVYHSQLLAINEMIEQCVDGTEKEELIGLKQNIEELLSLTNDNDNDSASEKEDTQIEDEYSLFMAEMAKEGAVDLPSNSTENAGTSKHKSYKYLEGKKFRAPHQHNWGQIVYHNAMICSVPDETPSHNNFEVKILFLNPTHKEMLPCPYYFDLERDCSFSDDKCHYSHGELVPFSSLQDYVEPKFELLTVGSAVLVKKTDNLWYRAKILNISKKTCLVRFDSKNVSKDSEEIAFENLLPLEHSGSDHYSSSESEEDDNIHVENDQEDVINLSLMNVPDDQVLGDWEKYTKGIGSKLMQKMGYIVGAGLGKKGTGIVKPVTALILPQGKSLDYCMNLKEQTNNPNLFSAEKKVKALQRKMERKQKRLEKKTSEKKPKLNVCEFINSTIEVSKSKKTREQELSIQQLKDTLKNGSDKEIHLTSFRIEENIKKQRITIEKLRRVLSNFSDQTSSQYENIHQKLQQSECDMNNLKNEALLVKNEMNRRKNNKEMAIF</sequence>
<evidence type="ECO:0000256" key="7">
    <source>
        <dbReference type="ARBA" id="ARBA00022833"/>
    </source>
</evidence>
<proteinExistence type="predicted"/>
<keyword evidence="4" id="KW-0678">Repressor</keyword>
<dbReference type="GO" id="GO:0008270">
    <property type="term" value="F:zinc ion binding"/>
    <property type="evidence" value="ECO:0007669"/>
    <property type="project" value="UniProtKB-KW"/>
</dbReference>
<dbReference type="EMBL" id="JAACXV010014478">
    <property type="protein sequence ID" value="KAF7266974.1"/>
    <property type="molecule type" value="Genomic_DNA"/>
</dbReference>
<dbReference type="PROSITE" id="PS50174">
    <property type="entry name" value="G_PATCH"/>
    <property type="match status" value="1"/>
</dbReference>
<keyword evidence="8" id="KW-0805">Transcription regulation</keyword>
<evidence type="ECO:0000256" key="3">
    <source>
        <dbReference type="ARBA" id="ARBA00022414"/>
    </source>
</evidence>
<evidence type="ECO:0000313" key="16">
    <source>
        <dbReference type="EMBL" id="KAF7266974.1"/>
    </source>
</evidence>
<keyword evidence="11" id="KW-0539">Nucleus</keyword>
<organism evidence="16 17">
    <name type="scientific">Rhynchophorus ferrugineus</name>
    <name type="common">Red palm weevil</name>
    <name type="synonym">Curculio ferrugineus</name>
    <dbReference type="NCBI Taxonomy" id="354439"/>
    <lineage>
        <taxon>Eukaryota</taxon>
        <taxon>Metazoa</taxon>
        <taxon>Ecdysozoa</taxon>
        <taxon>Arthropoda</taxon>
        <taxon>Hexapoda</taxon>
        <taxon>Insecta</taxon>
        <taxon>Pterygota</taxon>
        <taxon>Neoptera</taxon>
        <taxon>Endopterygota</taxon>
        <taxon>Coleoptera</taxon>
        <taxon>Polyphaga</taxon>
        <taxon>Cucujiformia</taxon>
        <taxon>Curculionidae</taxon>
        <taxon>Dryophthorinae</taxon>
        <taxon>Rhynchophorus</taxon>
    </lineage>
</organism>
<comment type="subcellular location">
    <subcellularLocation>
        <location evidence="2">Nucleus</location>
    </subcellularLocation>
</comment>
<feature type="domain" description="G-patch" evidence="15">
    <location>
        <begin position="292"/>
        <end position="338"/>
    </location>
</feature>
<evidence type="ECO:0000256" key="11">
    <source>
        <dbReference type="ARBA" id="ARBA00023242"/>
    </source>
</evidence>
<evidence type="ECO:0000256" key="13">
    <source>
        <dbReference type="SAM" id="Coils"/>
    </source>
</evidence>
<keyword evidence="9" id="KW-0238">DNA-binding</keyword>
<dbReference type="Gene3D" id="2.30.30.1190">
    <property type="match status" value="1"/>
</dbReference>
<dbReference type="Proteomes" id="UP000625711">
    <property type="component" value="Unassembled WGS sequence"/>
</dbReference>
<dbReference type="PANTHER" id="PTHR46297:SF1">
    <property type="entry name" value="ZINC FINGER CCCH-TYPE WITH G PATCH DOMAIN-CONTAINING PROTEIN"/>
    <property type="match status" value="1"/>
</dbReference>
<evidence type="ECO:0000259" key="14">
    <source>
        <dbReference type="PROSITE" id="PS50103"/>
    </source>
</evidence>
<evidence type="ECO:0000256" key="9">
    <source>
        <dbReference type="ARBA" id="ARBA00023125"/>
    </source>
</evidence>
<keyword evidence="5 12" id="KW-0479">Metal-binding</keyword>
<dbReference type="Gene3D" id="2.30.30.140">
    <property type="match status" value="1"/>
</dbReference>
<dbReference type="SMART" id="SM00443">
    <property type="entry name" value="G_patch"/>
    <property type="match status" value="1"/>
</dbReference>
<feature type="coiled-coil region" evidence="13">
    <location>
        <begin position="348"/>
        <end position="375"/>
    </location>
</feature>
<evidence type="ECO:0000256" key="10">
    <source>
        <dbReference type="ARBA" id="ARBA00023163"/>
    </source>
</evidence>
<keyword evidence="6 12" id="KW-0863">Zinc-finger</keyword>
<feature type="domain" description="C3H1-type" evidence="14">
    <location>
        <begin position="149"/>
        <end position="174"/>
    </location>
</feature>
<dbReference type="PROSITE" id="PS50103">
    <property type="entry name" value="ZF_C3H1"/>
    <property type="match status" value="1"/>
</dbReference>